<protein>
    <recommendedName>
        <fullName evidence="2">DUF6598 domain-containing protein</fullName>
    </recommendedName>
</protein>
<proteinExistence type="predicted"/>
<sequence length="538" mass="57825">MINRTKLWAVPVAALLALTAQATFLGAAQAQTPTPSQLRDCTPVNDQPQCVYRVDTRSPDDIFGQGFEVPGSGANDNLLDHVSGRSVRQADGTTNFVSTSTDVNYVMGYAGRLWSPAGGGRPERTPWVYIIRPDRNFYDVRASLEAANRNGSPAVRQATSDALRLYGNQAEWASRGSIAPELIQYAVPVRIVRGLPTPIWDQAVSSARYRQGQPDANRGPYPIARASNYHDGAENQNFGVELNRGTFSLGMLCGLGSTSARQKRDASGNTPAACTEPKVLSKPAPPKLIVDSVRIGDADGENPADIYGEITLISGSQKVSAFKAVDRKGSAVEAGPGDALPVKHTAIEVPGKAAIKVNLIDWDETVLDPDDEVANGTITWDPAKDSLGTHTRRVTGKNGKVDVTYRVAPDWYRLTVNEVKILNADGENPADIYGSVSLDNGSVQTFAFQRNDSNVVEVGPGGTLPLDDRSVTGGGSLYVNVNLTDYDASILEKDDEVAKGRATWSTPQHRPGRFVQKIKGQFGEVEVTYTVSAEPLKS</sequence>
<dbReference type="GO" id="GO:0003950">
    <property type="term" value="F:NAD+ poly-ADP-ribosyltransferase activity"/>
    <property type="evidence" value="ECO:0007669"/>
    <property type="project" value="InterPro"/>
</dbReference>
<feature type="signal peptide" evidence="1">
    <location>
        <begin position="1"/>
        <end position="22"/>
    </location>
</feature>
<dbReference type="AlphaFoldDB" id="A0A8J3C929"/>
<keyword evidence="1" id="KW-0732">Signal</keyword>
<dbReference type="SUPFAM" id="SSF56399">
    <property type="entry name" value="ADP-ribosylation"/>
    <property type="match status" value="1"/>
</dbReference>
<evidence type="ECO:0000313" key="3">
    <source>
        <dbReference type="EMBL" id="GGM58857.1"/>
    </source>
</evidence>
<dbReference type="Pfam" id="PF02917">
    <property type="entry name" value="Pertussis_S1"/>
    <property type="match status" value="1"/>
</dbReference>
<name>A0A8J3C929_9PSEU</name>
<keyword evidence="4" id="KW-1185">Reference proteome</keyword>
<dbReference type="InterPro" id="IPR046533">
    <property type="entry name" value="DUF6598"/>
</dbReference>
<reference evidence="3" key="2">
    <citation type="submission" date="2020-09" db="EMBL/GenBank/DDBJ databases">
        <authorList>
            <person name="Sun Q."/>
            <person name="Zhou Y."/>
        </authorList>
    </citation>
    <scope>NUCLEOTIDE SEQUENCE</scope>
    <source>
        <strain evidence="3">CGMCC 4.5737</strain>
    </source>
</reference>
<dbReference type="PRINTS" id="PR01395">
    <property type="entry name" value="BORPETOXINA"/>
</dbReference>
<dbReference type="Pfam" id="PF20241">
    <property type="entry name" value="DUF6598"/>
    <property type="match status" value="1"/>
</dbReference>
<dbReference type="Gene3D" id="3.90.210.10">
    <property type="entry name" value="Heat-Labile Enterotoxin, subunit A"/>
    <property type="match status" value="1"/>
</dbReference>
<accession>A0A8J3C929</accession>
<dbReference type="InterPro" id="IPR003898">
    <property type="entry name" value="Borpert_toxA"/>
</dbReference>
<dbReference type="Proteomes" id="UP000637578">
    <property type="component" value="Unassembled WGS sequence"/>
</dbReference>
<reference evidence="3" key="1">
    <citation type="journal article" date="2014" name="Int. J. Syst. Evol. Microbiol.">
        <title>Complete genome sequence of Corynebacterium casei LMG S-19264T (=DSM 44701T), isolated from a smear-ripened cheese.</title>
        <authorList>
            <consortium name="US DOE Joint Genome Institute (JGI-PGF)"/>
            <person name="Walter F."/>
            <person name="Albersmeier A."/>
            <person name="Kalinowski J."/>
            <person name="Ruckert C."/>
        </authorList>
    </citation>
    <scope>NUCLEOTIDE SEQUENCE</scope>
    <source>
        <strain evidence="3">CGMCC 4.5737</strain>
    </source>
</reference>
<evidence type="ECO:0000313" key="4">
    <source>
        <dbReference type="Proteomes" id="UP000637578"/>
    </source>
</evidence>
<comment type="caution">
    <text evidence="3">The sequence shown here is derived from an EMBL/GenBank/DDBJ whole genome shotgun (WGS) entry which is preliminary data.</text>
</comment>
<feature type="domain" description="DUF6598" evidence="2">
    <location>
        <begin position="416"/>
        <end position="532"/>
    </location>
</feature>
<dbReference type="RefSeq" id="WP_189058520.1">
    <property type="nucleotide sequence ID" value="NZ_BMMK01000014.1"/>
</dbReference>
<gene>
    <name evidence="3" type="ORF">GCM10012275_32590</name>
</gene>
<evidence type="ECO:0000256" key="1">
    <source>
        <dbReference type="SAM" id="SignalP"/>
    </source>
</evidence>
<evidence type="ECO:0000259" key="2">
    <source>
        <dbReference type="Pfam" id="PF20241"/>
    </source>
</evidence>
<dbReference type="GO" id="GO:0005576">
    <property type="term" value="C:extracellular region"/>
    <property type="evidence" value="ECO:0007669"/>
    <property type="project" value="InterPro"/>
</dbReference>
<dbReference type="EMBL" id="BMMK01000014">
    <property type="protein sequence ID" value="GGM58857.1"/>
    <property type="molecule type" value="Genomic_DNA"/>
</dbReference>
<feature type="chain" id="PRO_5039459335" description="DUF6598 domain-containing protein" evidence="1">
    <location>
        <begin position="23"/>
        <end position="538"/>
    </location>
</feature>
<organism evidence="3 4">
    <name type="scientific">Longimycelium tulufanense</name>
    <dbReference type="NCBI Taxonomy" id="907463"/>
    <lineage>
        <taxon>Bacteria</taxon>
        <taxon>Bacillati</taxon>
        <taxon>Actinomycetota</taxon>
        <taxon>Actinomycetes</taxon>
        <taxon>Pseudonocardiales</taxon>
        <taxon>Pseudonocardiaceae</taxon>
        <taxon>Longimycelium</taxon>
    </lineage>
</organism>